<evidence type="ECO:0000256" key="8">
    <source>
        <dbReference type="ARBA" id="ARBA00022989"/>
    </source>
</evidence>
<keyword evidence="6" id="KW-0812">Transmembrane</keyword>
<comment type="caution">
    <text evidence="14">The sequence shown here is derived from an EMBL/GenBank/DDBJ whole genome shotgun (WGS) entry which is preliminary data.</text>
</comment>
<keyword evidence="5 13" id="KW-0349">Heme</keyword>
<dbReference type="GO" id="GO:0004497">
    <property type="term" value="F:monooxygenase activity"/>
    <property type="evidence" value="ECO:0007669"/>
    <property type="project" value="UniProtKB-KW"/>
</dbReference>
<dbReference type="InterPro" id="IPR036396">
    <property type="entry name" value="Cyt_P450_sf"/>
</dbReference>
<keyword evidence="15" id="KW-1185">Reference proteome</keyword>
<dbReference type="GO" id="GO:0005506">
    <property type="term" value="F:iron ion binding"/>
    <property type="evidence" value="ECO:0007669"/>
    <property type="project" value="InterPro"/>
</dbReference>
<sequence>MLSTPSAVQIFALCVIAWTAWKVLKRFVVKDPLSAIPGPPSESFWTGNLANLFSPIGWDYHDDLARRYGSVSRITGLFKESVLYVYDTKALYNIYIKDTDTFDESDDFIKRNIRIFGMGLISTTGEQHRKQRKMLNPLQDSLSKQVAGGEKEINLNAWTTRTALELIGQVGFGYSFDSLEPDAPEHPFTSSLKDLPSAVNDRMIKLVRTVLFPHVFNLGTPSFQRTVVNLLPWKKLHQIRDMVDVLHHSSIEIFEATKRSVKEGYRGTDGRIGEGKDIMSVLVKANMSAREEDRLTDDELIAQISVITFAGMDTTSNGISRVLHLLSEAPEVQERLRGEIMEAYEKWGDHDPTYDELNALPFLDAVCKETLRVYPPAPLGLREAKEDGVLQFATPVKTTDGEFITELFIPKGTNILISMRHCNTNPEIWGPDAAYWKPERWVQPLPETVAKAKVPGVYANMMTFIGGHRACIGFKFSELEMKVVLALLIKSFHIAPTGKKVVWLWHGVAQPTTEDAPTDSTGTKQLQLPLLVRRV</sequence>
<reference evidence="14 15" key="1">
    <citation type="journal article" date="2019" name="Nat. Ecol. Evol.">
        <title>Megaphylogeny resolves global patterns of mushroom evolution.</title>
        <authorList>
            <person name="Varga T."/>
            <person name="Krizsan K."/>
            <person name="Foldi C."/>
            <person name="Dima B."/>
            <person name="Sanchez-Garcia M."/>
            <person name="Sanchez-Ramirez S."/>
            <person name="Szollosi G.J."/>
            <person name="Szarkandi J.G."/>
            <person name="Papp V."/>
            <person name="Albert L."/>
            <person name="Andreopoulos W."/>
            <person name="Angelini C."/>
            <person name="Antonin V."/>
            <person name="Barry K.W."/>
            <person name="Bougher N.L."/>
            <person name="Buchanan P."/>
            <person name="Buyck B."/>
            <person name="Bense V."/>
            <person name="Catcheside P."/>
            <person name="Chovatia M."/>
            <person name="Cooper J."/>
            <person name="Damon W."/>
            <person name="Desjardin D."/>
            <person name="Finy P."/>
            <person name="Geml J."/>
            <person name="Haridas S."/>
            <person name="Hughes K."/>
            <person name="Justo A."/>
            <person name="Karasinski D."/>
            <person name="Kautmanova I."/>
            <person name="Kiss B."/>
            <person name="Kocsube S."/>
            <person name="Kotiranta H."/>
            <person name="LaButti K.M."/>
            <person name="Lechner B.E."/>
            <person name="Liimatainen K."/>
            <person name="Lipzen A."/>
            <person name="Lukacs Z."/>
            <person name="Mihaltcheva S."/>
            <person name="Morgado L.N."/>
            <person name="Niskanen T."/>
            <person name="Noordeloos M.E."/>
            <person name="Ohm R.A."/>
            <person name="Ortiz-Santana B."/>
            <person name="Ovrebo C."/>
            <person name="Racz N."/>
            <person name="Riley R."/>
            <person name="Savchenko A."/>
            <person name="Shiryaev A."/>
            <person name="Soop K."/>
            <person name="Spirin V."/>
            <person name="Szebenyi C."/>
            <person name="Tomsovsky M."/>
            <person name="Tulloss R.E."/>
            <person name="Uehling J."/>
            <person name="Grigoriev I.V."/>
            <person name="Vagvolgyi C."/>
            <person name="Papp T."/>
            <person name="Martin F.M."/>
            <person name="Miettinen O."/>
            <person name="Hibbett D.S."/>
            <person name="Nagy L.G."/>
        </authorList>
    </citation>
    <scope>NUCLEOTIDE SEQUENCE [LARGE SCALE GENOMIC DNA]</scope>
    <source>
        <strain evidence="14 15">FP101781</strain>
    </source>
</reference>
<evidence type="ECO:0000256" key="11">
    <source>
        <dbReference type="ARBA" id="ARBA00023033"/>
    </source>
</evidence>
<keyword evidence="11" id="KW-0503">Monooxygenase</keyword>
<evidence type="ECO:0000256" key="13">
    <source>
        <dbReference type="PIRSR" id="PIRSR602401-1"/>
    </source>
</evidence>
<keyword evidence="12" id="KW-0472">Membrane</keyword>
<keyword evidence="9" id="KW-0560">Oxidoreductase</keyword>
<evidence type="ECO:0000256" key="2">
    <source>
        <dbReference type="ARBA" id="ARBA00004370"/>
    </source>
</evidence>
<dbReference type="PRINTS" id="PR00463">
    <property type="entry name" value="EP450I"/>
</dbReference>
<name>A0A4Y7TJV8_COPMI</name>
<evidence type="ECO:0000256" key="1">
    <source>
        <dbReference type="ARBA" id="ARBA00001971"/>
    </source>
</evidence>
<evidence type="ECO:0000256" key="7">
    <source>
        <dbReference type="ARBA" id="ARBA00022723"/>
    </source>
</evidence>
<evidence type="ECO:0000256" key="9">
    <source>
        <dbReference type="ARBA" id="ARBA00023002"/>
    </source>
</evidence>
<dbReference type="Gene3D" id="1.10.630.10">
    <property type="entry name" value="Cytochrome P450"/>
    <property type="match status" value="1"/>
</dbReference>
<evidence type="ECO:0000313" key="14">
    <source>
        <dbReference type="EMBL" id="TEB34456.1"/>
    </source>
</evidence>
<dbReference type="Pfam" id="PF00067">
    <property type="entry name" value="p450"/>
    <property type="match status" value="1"/>
</dbReference>
<keyword evidence="10 13" id="KW-0408">Iron</keyword>
<comment type="cofactor">
    <cofactor evidence="1 13">
        <name>heme</name>
        <dbReference type="ChEBI" id="CHEBI:30413"/>
    </cofactor>
</comment>
<gene>
    <name evidence="14" type="ORF">FA13DRAFT_1729099</name>
</gene>
<comment type="subcellular location">
    <subcellularLocation>
        <location evidence="2">Membrane</location>
    </subcellularLocation>
</comment>
<evidence type="ECO:0000256" key="12">
    <source>
        <dbReference type="ARBA" id="ARBA00023136"/>
    </source>
</evidence>
<feature type="binding site" description="axial binding residue" evidence="13">
    <location>
        <position position="471"/>
    </location>
    <ligand>
        <name>heme</name>
        <dbReference type="ChEBI" id="CHEBI:30413"/>
    </ligand>
    <ligandPart>
        <name>Fe</name>
        <dbReference type="ChEBI" id="CHEBI:18248"/>
    </ligandPart>
</feature>
<evidence type="ECO:0000313" key="15">
    <source>
        <dbReference type="Proteomes" id="UP000298030"/>
    </source>
</evidence>
<dbReference type="CDD" id="cd11069">
    <property type="entry name" value="CYP_FUM15-like"/>
    <property type="match status" value="1"/>
</dbReference>
<keyword evidence="7 13" id="KW-0479">Metal-binding</keyword>
<proteinExistence type="inferred from homology"/>
<dbReference type="GO" id="GO:0016020">
    <property type="term" value="C:membrane"/>
    <property type="evidence" value="ECO:0007669"/>
    <property type="project" value="UniProtKB-SubCell"/>
</dbReference>
<dbReference type="PANTHER" id="PTHR24305">
    <property type="entry name" value="CYTOCHROME P450"/>
    <property type="match status" value="1"/>
</dbReference>
<dbReference type="STRING" id="71717.A0A4Y7TJV8"/>
<protein>
    <submittedName>
        <fullName evidence="14">Cytochrome P450</fullName>
    </submittedName>
</protein>
<dbReference type="SUPFAM" id="SSF48264">
    <property type="entry name" value="Cytochrome P450"/>
    <property type="match status" value="1"/>
</dbReference>
<dbReference type="AlphaFoldDB" id="A0A4Y7TJV8"/>
<evidence type="ECO:0000256" key="6">
    <source>
        <dbReference type="ARBA" id="ARBA00022692"/>
    </source>
</evidence>
<dbReference type="Proteomes" id="UP000298030">
    <property type="component" value="Unassembled WGS sequence"/>
</dbReference>
<dbReference type="OrthoDB" id="1470350at2759"/>
<dbReference type="PRINTS" id="PR00385">
    <property type="entry name" value="P450"/>
</dbReference>
<organism evidence="14 15">
    <name type="scientific">Coprinellus micaceus</name>
    <name type="common">Glistening ink-cap mushroom</name>
    <name type="synonym">Coprinus micaceus</name>
    <dbReference type="NCBI Taxonomy" id="71717"/>
    <lineage>
        <taxon>Eukaryota</taxon>
        <taxon>Fungi</taxon>
        <taxon>Dikarya</taxon>
        <taxon>Basidiomycota</taxon>
        <taxon>Agaricomycotina</taxon>
        <taxon>Agaricomycetes</taxon>
        <taxon>Agaricomycetidae</taxon>
        <taxon>Agaricales</taxon>
        <taxon>Agaricineae</taxon>
        <taxon>Psathyrellaceae</taxon>
        <taxon>Coprinellus</taxon>
    </lineage>
</organism>
<dbReference type="InterPro" id="IPR002401">
    <property type="entry name" value="Cyt_P450_E_grp-I"/>
</dbReference>
<accession>A0A4Y7TJV8</accession>
<dbReference type="EMBL" id="QPFP01000009">
    <property type="protein sequence ID" value="TEB34456.1"/>
    <property type="molecule type" value="Genomic_DNA"/>
</dbReference>
<dbReference type="PANTHER" id="PTHR24305:SF166">
    <property type="entry name" value="CYTOCHROME P450 12A4, MITOCHONDRIAL-RELATED"/>
    <property type="match status" value="1"/>
</dbReference>
<dbReference type="InterPro" id="IPR001128">
    <property type="entry name" value="Cyt_P450"/>
</dbReference>
<comment type="similarity">
    <text evidence="4">Belongs to the cytochrome P450 family.</text>
</comment>
<comment type="pathway">
    <text evidence="3">Secondary metabolite biosynthesis; terpenoid biosynthesis.</text>
</comment>
<evidence type="ECO:0000256" key="10">
    <source>
        <dbReference type="ARBA" id="ARBA00023004"/>
    </source>
</evidence>
<dbReference type="GO" id="GO:0016705">
    <property type="term" value="F:oxidoreductase activity, acting on paired donors, with incorporation or reduction of molecular oxygen"/>
    <property type="evidence" value="ECO:0007669"/>
    <property type="project" value="InterPro"/>
</dbReference>
<evidence type="ECO:0000256" key="3">
    <source>
        <dbReference type="ARBA" id="ARBA00004721"/>
    </source>
</evidence>
<evidence type="ECO:0000256" key="4">
    <source>
        <dbReference type="ARBA" id="ARBA00010617"/>
    </source>
</evidence>
<dbReference type="GO" id="GO:0020037">
    <property type="term" value="F:heme binding"/>
    <property type="evidence" value="ECO:0007669"/>
    <property type="project" value="InterPro"/>
</dbReference>
<dbReference type="InterPro" id="IPR050121">
    <property type="entry name" value="Cytochrome_P450_monoxygenase"/>
</dbReference>
<evidence type="ECO:0000256" key="5">
    <source>
        <dbReference type="ARBA" id="ARBA00022617"/>
    </source>
</evidence>
<keyword evidence="8" id="KW-1133">Transmembrane helix</keyword>